<evidence type="ECO:0000313" key="2">
    <source>
        <dbReference type="Proteomes" id="UP001165289"/>
    </source>
</evidence>
<protein>
    <submittedName>
        <fullName evidence="1">Uncharacterized protein</fullName>
    </submittedName>
</protein>
<dbReference type="Proteomes" id="UP001165289">
    <property type="component" value="Unassembled WGS sequence"/>
</dbReference>
<reference evidence="1 2" key="1">
    <citation type="journal article" date="2023" name="BMC Biol.">
        <title>The compact genome of the sponge Oopsacas minuta (Hexactinellida) is lacking key metazoan core genes.</title>
        <authorList>
            <person name="Santini S."/>
            <person name="Schenkelaars Q."/>
            <person name="Jourda C."/>
            <person name="Duchesne M."/>
            <person name="Belahbib H."/>
            <person name="Rocher C."/>
            <person name="Selva M."/>
            <person name="Riesgo A."/>
            <person name="Vervoort M."/>
            <person name="Leys S.P."/>
            <person name="Kodjabachian L."/>
            <person name="Le Bivic A."/>
            <person name="Borchiellini C."/>
            <person name="Claverie J.M."/>
            <person name="Renard E."/>
        </authorList>
    </citation>
    <scope>NUCLEOTIDE SEQUENCE [LARGE SCALE GENOMIC DNA]</scope>
    <source>
        <strain evidence="1">SPO-2</strain>
    </source>
</reference>
<comment type="caution">
    <text evidence="1">The sequence shown here is derived from an EMBL/GenBank/DDBJ whole genome shotgun (WGS) entry which is preliminary data.</text>
</comment>
<organism evidence="1 2">
    <name type="scientific">Oopsacas minuta</name>
    <dbReference type="NCBI Taxonomy" id="111878"/>
    <lineage>
        <taxon>Eukaryota</taxon>
        <taxon>Metazoa</taxon>
        <taxon>Porifera</taxon>
        <taxon>Hexactinellida</taxon>
        <taxon>Hexasterophora</taxon>
        <taxon>Lyssacinosida</taxon>
        <taxon>Leucopsacidae</taxon>
        <taxon>Oopsacas</taxon>
    </lineage>
</organism>
<keyword evidence="2" id="KW-1185">Reference proteome</keyword>
<dbReference type="Gene3D" id="3.30.420.10">
    <property type="entry name" value="Ribonuclease H-like superfamily/Ribonuclease H"/>
    <property type="match status" value="1"/>
</dbReference>
<accession>A0AAV7JEG2</accession>
<dbReference type="InterPro" id="IPR036397">
    <property type="entry name" value="RNaseH_sf"/>
</dbReference>
<sequence>MIWGGVSGFGRTPLIFVPHGVKFNSTEYKDRILGPVVKDMGASMFNKNRFLFQQDGAQPIQLASLRPGFSENIPDFITKEEWPPFSPDLNPMDFSIWAILEKNACAKLMLILRL</sequence>
<gene>
    <name evidence="1" type="ORF">LOD99_8900</name>
</gene>
<name>A0AAV7JEG2_9METZ</name>
<proteinExistence type="predicted"/>
<evidence type="ECO:0000313" key="1">
    <source>
        <dbReference type="EMBL" id="KAI6647063.1"/>
    </source>
</evidence>
<dbReference type="GO" id="GO:0003676">
    <property type="term" value="F:nucleic acid binding"/>
    <property type="evidence" value="ECO:0007669"/>
    <property type="project" value="InterPro"/>
</dbReference>
<dbReference type="EMBL" id="JAKMXF010000346">
    <property type="protein sequence ID" value="KAI6647063.1"/>
    <property type="molecule type" value="Genomic_DNA"/>
</dbReference>
<dbReference type="AlphaFoldDB" id="A0AAV7JEG2"/>